<feature type="compositionally biased region" description="Polar residues" evidence="1">
    <location>
        <begin position="172"/>
        <end position="181"/>
    </location>
</feature>
<dbReference type="EMBL" id="JANKHO010001244">
    <property type="protein sequence ID" value="KAJ3502694.1"/>
    <property type="molecule type" value="Genomic_DNA"/>
</dbReference>
<feature type="compositionally biased region" description="Acidic residues" evidence="1">
    <location>
        <begin position="1250"/>
        <end position="1259"/>
    </location>
</feature>
<gene>
    <name evidence="3" type="ORF">NLJ89_g8769</name>
</gene>
<dbReference type="AlphaFoldDB" id="A0A9W8MRV3"/>
<keyword evidence="4" id="KW-1185">Reference proteome</keyword>
<feature type="compositionally biased region" description="Acidic residues" evidence="1">
    <location>
        <begin position="72"/>
        <end position="82"/>
    </location>
</feature>
<feature type="compositionally biased region" description="Acidic residues" evidence="1">
    <location>
        <begin position="194"/>
        <end position="209"/>
    </location>
</feature>
<feature type="region of interest" description="Disordered" evidence="1">
    <location>
        <begin position="1136"/>
        <end position="1259"/>
    </location>
</feature>
<sequence>MLFDLSRIRNLLQAFIPALDLGPPANVHVLFTHPTFTEAPVAMLQFGPNPLSEEVLGTISELITNHNKQERPEDEGEDDAEIQQESAPYVPEEEEIAIEMREEEIIKEIEDAAEEEDVDTSDELEMEIFKELQQAQGSVSTPPRRQAELSPTPSVSRVADLETPRKIVSPSKLSVIQSPGTSRWKPVKPIDLSTDSDEIESEYDDDDDTMNTTPSLNLGCNYLPLDDPMDPGFLVNVSTTHSPRSPAASNNSPLDDPMNGGLPVDTPTPADPRPLPALNNNEELVTTPILAKFGILYNKKYRILICDACREGHGLGGISRHLRCQWGTRSVFKDGKWTLFKVDFRHPGEARIPKTAAFMDLIADSLLAAGHISDKKDIRNEKLAQDWYQASGILPDSPDHRPPAMGLRIFEDCFGCAEADCSAVYRTFNSIQTHVSKKHAATFKTRTGVSAQTVSEQNGRVRLFEVFPTPEDQPMEMDDEHDVAPADTESLQFHRWIADMVEGHKIDVMGDLDTTPKGDKKTILPYLLQSRIHDFVQDHRSTRTNLDPPKGNRDGPYKTLRKFVTKSFEEELSLLTQKDPIHAELLLRMTNAGRMVAHTTVKPFKELTEAKSITSYTLMETKLVWALLRARGMEESPFVFTQGQDEGLCKLDGLLKTSPSSMEARTALEDVLKSVYFPDHTSTHGENKFYSPVVAFAALQVWDPKEGGYISTFLIPPILAKLQYCMRLRSIRKLHDMRLNCSAEEYLNKASAFCQTYLGEMNFNPFATIRSWLHHFSVAAKNMPRPQTAEWKGDDTIVINSKEVYLPTWMAYVRSQLEDANRFVERNLLMGLIGLDEIEERFKVSALEGTKAMGEGLLFDSRHPTFDNEQSTFLMGRLYTGKHLGVTVEKKIGGGKKFAFQKEAGLRWVMDAHRAWRKVHPLGFILQGLGGRMTEECAYSPVNNEAGDANVVVKPLLETGGFNARYNKCLATTGQFKHIIRLLPYGVFRLLYVLVRMVRPIELAILYEHVIPAHRQQAAADAYSGSIFASMGVAWTPEFASTNLFEFVEGANFGFGMRVREYRHFGIALQRRKLPYYQSTDSDQKRLAAAADAMSAHTTAVSDMHYAVLEQTPGSKSQEELFLTVSQDWHKLYEVPTSMSETPARPKCSPTPVVPAADRENLHASRLPPGARNRAPKISETKARRSKRQRTSKRNRHPEEAEDDSDSEYRVPEPEQQPRRSQRSQSRKRQRSSEPEKRSKRVPSRQQQRDEEEYFPEHW</sequence>
<evidence type="ECO:0000313" key="3">
    <source>
        <dbReference type="EMBL" id="KAJ3502694.1"/>
    </source>
</evidence>
<feature type="compositionally biased region" description="Basic and acidic residues" evidence="1">
    <location>
        <begin position="1207"/>
        <end position="1218"/>
    </location>
</feature>
<feature type="region of interest" description="Disordered" evidence="1">
    <location>
        <begin position="67"/>
        <end position="89"/>
    </location>
</feature>
<feature type="compositionally biased region" description="Basic residues" evidence="1">
    <location>
        <begin position="1220"/>
        <end position="1230"/>
    </location>
</feature>
<feature type="compositionally biased region" description="Basic residues" evidence="1">
    <location>
        <begin position="1184"/>
        <end position="1196"/>
    </location>
</feature>
<feature type="compositionally biased region" description="Polar residues" evidence="1">
    <location>
        <begin position="133"/>
        <end position="155"/>
    </location>
</feature>
<reference evidence="3" key="1">
    <citation type="submission" date="2022-07" db="EMBL/GenBank/DDBJ databases">
        <title>Genome Sequence of Agrocybe chaxingu.</title>
        <authorList>
            <person name="Buettner E."/>
        </authorList>
    </citation>
    <scope>NUCLEOTIDE SEQUENCE</scope>
    <source>
        <strain evidence="3">MP-N11</strain>
    </source>
</reference>
<feature type="region of interest" description="Disordered" evidence="1">
    <location>
        <begin position="172"/>
        <end position="212"/>
    </location>
</feature>
<proteinExistence type="predicted"/>
<evidence type="ECO:0000313" key="4">
    <source>
        <dbReference type="Proteomes" id="UP001148786"/>
    </source>
</evidence>
<dbReference type="PROSITE" id="PS00028">
    <property type="entry name" value="ZINC_FINGER_C2H2_1"/>
    <property type="match status" value="1"/>
</dbReference>
<dbReference type="InterPro" id="IPR013087">
    <property type="entry name" value="Znf_C2H2_type"/>
</dbReference>
<comment type="caution">
    <text evidence="3">The sequence shown here is derived from an EMBL/GenBank/DDBJ whole genome shotgun (WGS) entry which is preliminary data.</text>
</comment>
<feature type="compositionally biased region" description="Low complexity" evidence="1">
    <location>
        <begin position="242"/>
        <end position="253"/>
    </location>
</feature>
<organism evidence="3 4">
    <name type="scientific">Agrocybe chaxingu</name>
    <dbReference type="NCBI Taxonomy" id="84603"/>
    <lineage>
        <taxon>Eukaryota</taxon>
        <taxon>Fungi</taxon>
        <taxon>Dikarya</taxon>
        <taxon>Basidiomycota</taxon>
        <taxon>Agaricomycotina</taxon>
        <taxon>Agaricomycetes</taxon>
        <taxon>Agaricomycetidae</taxon>
        <taxon>Agaricales</taxon>
        <taxon>Agaricineae</taxon>
        <taxon>Strophariaceae</taxon>
        <taxon>Agrocybe</taxon>
    </lineage>
</organism>
<evidence type="ECO:0000256" key="1">
    <source>
        <dbReference type="SAM" id="MobiDB-lite"/>
    </source>
</evidence>
<feature type="region of interest" description="Disordered" evidence="1">
    <location>
        <begin position="238"/>
        <end position="271"/>
    </location>
</feature>
<name>A0A9W8MRV3_9AGAR</name>
<dbReference type="Proteomes" id="UP001148786">
    <property type="component" value="Unassembled WGS sequence"/>
</dbReference>
<evidence type="ECO:0000259" key="2">
    <source>
        <dbReference type="PROSITE" id="PS00028"/>
    </source>
</evidence>
<accession>A0A9W8MRV3</accession>
<protein>
    <recommendedName>
        <fullName evidence="2">C2H2-type domain-containing protein</fullName>
    </recommendedName>
</protein>
<feature type="region of interest" description="Disordered" evidence="1">
    <location>
        <begin position="133"/>
        <end position="158"/>
    </location>
</feature>
<feature type="domain" description="C2H2-type" evidence="2">
    <location>
        <begin position="416"/>
        <end position="439"/>
    </location>
</feature>
<dbReference type="OrthoDB" id="2690684at2759"/>